<reference evidence="1" key="1">
    <citation type="submission" date="2019-07" db="EMBL/GenBank/DDBJ databases">
        <authorList>
            <person name="Dittberner H."/>
        </authorList>
    </citation>
    <scope>NUCLEOTIDE SEQUENCE [LARGE SCALE GENOMIC DNA]</scope>
</reference>
<sequence>MFRWSITQPIARESSAIHHHLSSMQTSCYFTVHTPFSVDIAEDLLRLSLLCFCSPYGFHRSSVNIPLEAQTTSVIALKQDFVRSSTPMLTTGIYLFESRRDLGRDLPQPDLLPSPLLLATDETSCRTIYLSKKNLFKLILRPSMSSTSRSTSILQQLRISGNNVQQAGMGLSFLLALVSPVRSIGPTCSISEVSFAIKFRELKTWDDGLGSPGLVSNL</sequence>
<organism evidence="1 2">
    <name type="scientific">Arabis nemorensis</name>
    <dbReference type="NCBI Taxonomy" id="586526"/>
    <lineage>
        <taxon>Eukaryota</taxon>
        <taxon>Viridiplantae</taxon>
        <taxon>Streptophyta</taxon>
        <taxon>Embryophyta</taxon>
        <taxon>Tracheophyta</taxon>
        <taxon>Spermatophyta</taxon>
        <taxon>Magnoliopsida</taxon>
        <taxon>eudicotyledons</taxon>
        <taxon>Gunneridae</taxon>
        <taxon>Pentapetalae</taxon>
        <taxon>rosids</taxon>
        <taxon>malvids</taxon>
        <taxon>Brassicales</taxon>
        <taxon>Brassicaceae</taxon>
        <taxon>Arabideae</taxon>
        <taxon>Arabis</taxon>
    </lineage>
</organism>
<dbReference type="Proteomes" id="UP000489600">
    <property type="component" value="Unassembled WGS sequence"/>
</dbReference>
<gene>
    <name evidence="1" type="ORF">ANE_LOCUS24983</name>
</gene>
<dbReference type="AlphaFoldDB" id="A0A565CLK8"/>
<comment type="caution">
    <text evidence="1">The sequence shown here is derived from an EMBL/GenBank/DDBJ whole genome shotgun (WGS) entry which is preliminary data.</text>
</comment>
<accession>A0A565CLK8</accession>
<proteinExistence type="predicted"/>
<keyword evidence="2" id="KW-1185">Reference proteome</keyword>
<dbReference type="EMBL" id="CABITT030000008">
    <property type="protein sequence ID" value="VVB14539.1"/>
    <property type="molecule type" value="Genomic_DNA"/>
</dbReference>
<evidence type="ECO:0000313" key="2">
    <source>
        <dbReference type="Proteomes" id="UP000489600"/>
    </source>
</evidence>
<name>A0A565CLK8_9BRAS</name>
<protein>
    <submittedName>
        <fullName evidence="1">Uncharacterized protein</fullName>
    </submittedName>
</protein>
<evidence type="ECO:0000313" key="1">
    <source>
        <dbReference type="EMBL" id="VVB14539.1"/>
    </source>
</evidence>